<protein>
    <submittedName>
        <fullName evidence="1">Uncharacterized protein</fullName>
    </submittedName>
</protein>
<sequence>METLLVSVSWSFYVIAVYVELRLLRELALNNESKQEAQQRIRGRAASGQQRTVFSGGGVGGAVSV</sequence>
<name>A0A4Z2GW15_9TELE</name>
<keyword evidence="2" id="KW-1185">Reference proteome</keyword>
<evidence type="ECO:0000313" key="2">
    <source>
        <dbReference type="Proteomes" id="UP000314294"/>
    </source>
</evidence>
<dbReference type="AlphaFoldDB" id="A0A4Z2GW15"/>
<proteinExistence type="predicted"/>
<evidence type="ECO:0000313" key="1">
    <source>
        <dbReference type="EMBL" id="TNN57778.1"/>
    </source>
</evidence>
<organism evidence="1 2">
    <name type="scientific">Liparis tanakae</name>
    <name type="common">Tanaka's snailfish</name>
    <dbReference type="NCBI Taxonomy" id="230148"/>
    <lineage>
        <taxon>Eukaryota</taxon>
        <taxon>Metazoa</taxon>
        <taxon>Chordata</taxon>
        <taxon>Craniata</taxon>
        <taxon>Vertebrata</taxon>
        <taxon>Euteleostomi</taxon>
        <taxon>Actinopterygii</taxon>
        <taxon>Neopterygii</taxon>
        <taxon>Teleostei</taxon>
        <taxon>Neoteleostei</taxon>
        <taxon>Acanthomorphata</taxon>
        <taxon>Eupercaria</taxon>
        <taxon>Perciformes</taxon>
        <taxon>Cottioidei</taxon>
        <taxon>Cottales</taxon>
        <taxon>Liparidae</taxon>
        <taxon>Liparis</taxon>
    </lineage>
</organism>
<accession>A0A4Z2GW15</accession>
<gene>
    <name evidence="1" type="ORF">EYF80_031962</name>
</gene>
<dbReference type="EMBL" id="SRLO01000396">
    <property type="protein sequence ID" value="TNN57778.1"/>
    <property type="molecule type" value="Genomic_DNA"/>
</dbReference>
<reference evidence="1 2" key="1">
    <citation type="submission" date="2019-03" db="EMBL/GenBank/DDBJ databases">
        <title>First draft genome of Liparis tanakae, snailfish: a comprehensive survey of snailfish specific genes.</title>
        <authorList>
            <person name="Kim W."/>
            <person name="Song I."/>
            <person name="Jeong J.-H."/>
            <person name="Kim D."/>
            <person name="Kim S."/>
            <person name="Ryu S."/>
            <person name="Song J.Y."/>
            <person name="Lee S.K."/>
        </authorList>
    </citation>
    <scope>NUCLEOTIDE SEQUENCE [LARGE SCALE GENOMIC DNA]</scope>
    <source>
        <tissue evidence="1">Muscle</tissue>
    </source>
</reference>
<comment type="caution">
    <text evidence="1">The sequence shown here is derived from an EMBL/GenBank/DDBJ whole genome shotgun (WGS) entry which is preliminary data.</text>
</comment>
<dbReference type="Proteomes" id="UP000314294">
    <property type="component" value="Unassembled WGS sequence"/>
</dbReference>